<evidence type="ECO:0000256" key="5">
    <source>
        <dbReference type="ARBA" id="ARBA00022989"/>
    </source>
</evidence>
<evidence type="ECO:0000256" key="6">
    <source>
        <dbReference type="ARBA" id="ARBA00023136"/>
    </source>
</evidence>
<reference evidence="11 12" key="2">
    <citation type="journal article" date="2013" name="Plant Physiol.">
        <title>A Nostoc punctiforme Sugar Transporter Necessary to Establish a Cyanobacterium-Plant Symbiosis.</title>
        <authorList>
            <person name="Ekman M."/>
            <person name="Picossi S."/>
            <person name="Campbell E.L."/>
            <person name="Meeks J.C."/>
            <person name="Flores E."/>
        </authorList>
    </citation>
    <scope>NUCLEOTIDE SEQUENCE [LARGE SCALE GENOMIC DNA]</scope>
    <source>
        <strain evidence="12">ATCC 29133 / PCC 73102</strain>
    </source>
</reference>
<dbReference type="Gene3D" id="1.20.120.80">
    <property type="entry name" value="Cytochrome c oxidase, subunit III, four-helix bundle"/>
    <property type="match status" value="1"/>
</dbReference>
<evidence type="ECO:0000256" key="3">
    <source>
        <dbReference type="ARBA" id="ARBA00022475"/>
    </source>
</evidence>
<dbReference type="HOGENOM" id="CLU_044071_1_2_3"/>
<dbReference type="PROSITE" id="PS50253">
    <property type="entry name" value="COX3"/>
    <property type="match status" value="1"/>
</dbReference>
<dbReference type="STRING" id="63737.Npun_R3535"/>
<dbReference type="CDD" id="cd00386">
    <property type="entry name" value="Heme_Cu_Oxidase_III_like"/>
    <property type="match status" value="1"/>
</dbReference>
<dbReference type="FunFam" id="1.20.120.80:FF:000001">
    <property type="entry name" value="Cytochrome (Ubi)quinol oxidase subunit III"/>
    <property type="match status" value="1"/>
</dbReference>
<organism evidence="11 12">
    <name type="scientific">Nostoc punctiforme (strain ATCC 29133 / PCC 73102)</name>
    <dbReference type="NCBI Taxonomy" id="63737"/>
    <lineage>
        <taxon>Bacteria</taxon>
        <taxon>Bacillati</taxon>
        <taxon>Cyanobacteriota</taxon>
        <taxon>Cyanophyceae</taxon>
        <taxon>Nostocales</taxon>
        <taxon>Nostocaceae</taxon>
        <taxon>Nostoc</taxon>
    </lineage>
</organism>
<dbReference type="GO" id="GO:0016491">
    <property type="term" value="F:oxidoreductase activity"/>
    <property type="evidence" value="ECO:0007669"/>
    <property type="project" value="UniProtKB-KW"/>
</dbReference>
<proteinExistence type="inferred from homology"/>
<name>B2J1T7_NOSP7</name>
<feature type="transmembrane region" description="Helical" evidence="9">
    <location>
        <begin position="96"/>
        <end position="113"/>
    </location>
</feature>
<evidence type="ECO:0000256" key="9">
    <source>
        <dbReference type="SAM" id="Phobius"/>
    </source>
</evidence>
<comment type="similarity">
    <text evidence="2 8">Belongs to the cytochrome c oxidase subunit 3 family.</text>
</comment>
<keyword evidence="5 9" id="KW-1133">Transmembrane helix</keyword>
<evidence type="ECO:0000313" key="11">
    <source>
        <dbReference type="EMBL" id="ACC81939.1"/>
    </source>
</evidence>
<dbReference type="GO" id="GO:0005886">
    <property type="term" value="C:plasma membrane"/>
    <property type="evidence" value="ECO:0007669"/>
    <property type="project" value="UniProtKB-SubCell"/>
</dbReference>
<evidence type="ECO:0000313" key="12">
    <source>
        <dbReference type="Proteomes" id="UP000001191"/>
    </source>
</evidence>
<protein>
    <recommendedName>
        <fullName evidence="7">Oxidase aa(3) subunit 3</fullName>
    </recommendedName>
</protein>
<keyword evidence="3" id="KW-1003">Cell membrane</keyword>
<evidence type="ECO:0000256" key="2">
    <source>
        <dbReference type="ARBA" id="ARBA00010581"/>
    </source>
</evidence>
<dbReference type="EnsemblBacteria" id="ACC81939">
    <property type="protein sequence ID" value="ACC81939"/>
    <property type="gene ID" value="Npun_R3535"/>
</dbReference>
<keyword evidence="12" id="KW-1185">Reference proteome</keyword>
<comment type="subcellular location">
    <subcellularLocation>
        <location evidence="1 8">Cell membrane</location>
        <topology evidence="1 8">Multi-pass membrane protein</topology>
    </subcellularLocation>
</comment>
<feature type="transmembrane region" description="Helical" evidence="9">
    <location>
        <begin position="165"/>
        <end position="186"/>
    </location>
</feature>
<dbReference type="InterPro" id="IPR024791">
    <property type="entry name" value="Cyt_c/ubiquinol_Oxase_su3"/>
</dbReference>
<keyword evidence="6 9" id="KW-0472">Membrane</keyword>
<evidence type="ECO:0000256" key="1">
    <source>
        <dbReference type="ARBA" id="ARBA00004651"/>
    </source>
</evidence>
<dbReference type="GO" id="GO:0019646">
    <property type="term" value="P:aerobic electron transport chain"/>
    <property type="evidence" value="ECO:0007669"/>
    <property type="project" value="InterPro"/>
</dbReference>
<accession>B2J1T7</accession>
<evidence type="ECO:0000259" key="10">
    <source>
        <dbReference type="PROSITE" id="PS50253"/>
    </source>
</evidence>
<dbReference type="InterPro" id="IPR013833">
    <property type="entry name" value="Cyt_c_oxidase_su3_a-hlx"/>
</dbReference>
<feature type="domain" description="Heme-copper oxidase subunit III family profile" evidence="10">
    <location>
        <begin position="31"/>
        <end position="226"/>
    </location>
</feature>
<evidence type="ECO:0000256" key="4">
    <source>
        <dbReference type="ARBA" id="ARBA00022692"/>
    </source>
</evidence>
<dbReference type="EMBL" id="CP001037">
    <property type="protein sequence ID" value="ACC81939.1"/>
    <property type="molecule type" value="Genomic_DNA"/>
</dbReference>
<dbReference type="KEGG" id="npu:Npun_R3535"/>
<gene>
    <name evidence="11" type="ordered locus">Npun_R3535</name>
</gene>
<dbReference type="GO" id="GO:0004129">
    <property type="term" value="F:cytochrome-c oxidase activity"/>
    <property type="evidence" value="ECO:0007669"/>
    <property type="project" value="InterPro"/>
</dbReference>
<dbReference type="Pfam" id="PF00510">
    <property type="entry name" value="COX3"/>
    <property type="match status" value="1"/>
</dbReference>
<dbReference type="SUPFAM" id="SSF81452">
    <property type="entry name" value="Cytochrome c oxidase subunit III-like"/>
    <property type="match status" value="1"/>
</dbReference>
<reference evidence="12" key="1">
    <citation type="submission" date="2008-04" db="EMBL/GenBank/DDBJ databases">
        <title>Complete sequence of chromosome of Nostoc punctiforme ATCC 29133.</title>
        <authorList>
            <consortium name="US DOE Joint Genome Institute"/>
            <person name="Copeland A."/>
            <person name="Lucas S."/>
            <person name="Lapidus A."/>
            <person name="Glavina del Rio T."/>
            <person name="Dalin E."/>
            <person name="Tice H."/>
            <person name="Pitluck S."/>
            <person name="Chain P."/>
            <person name="Malfatti S."/>
            <person name="Shin M."/>
            <person name="Vergez L."/>
            <person name="Schmutz J."/>
            <person name="Larimer F."/>
            <person name="Land M."/>
            <person name="Hauser L."/>
            <person name="Kyrpides N."/>
            <person name="Kim E."/>
            <person name="Meeks J.C."/>
            <person name="Elhai J."/>
            <person name="Campbell E.L."/>
            <person name="Thiel T."/>
            <person name="Longmire J."/>
            <person name="Potts M."/>
            <person name="Atlas R."/>
        </authorList>
    </citation>
    <scope>NUCLEOTIDE SEQUENCE [LARGE SCALE GENOMIC DNA]</scope>
    <source>
        <strain evidence="12">ATCC 29133 / PCC 73102</strain>
    </source>
</reference>
<dbReference type="PhylomeDB" id="B2J1T7"/>
<dbReference type="AlphaFoldDB" id="B2J1T7"/>
<feature type="transmembrane region" description="Helical" evidence="9">
    <location>
        <begin position="206"/>
        <end position="225"/>
    </location>
</feature>
<keyword evidence="4 8" id="KW-0812">Transmembrane</keyword>
<dbReference type="PANTHER" id="PTHR11403">
    <property type="entry name" value="CYTOCHROME C OXIDASE SUBUNIT III"/>
    <property type="match status" value="1"/>
</dbReference>
<dbReference type="InterPro" id="IPR000298">
    <property type="entry name" value="Cyt_c_oxidase-like_su3"/>
</dbReference>
<feature type="transmembrane region" description="Helical" evidence="9">
    <location>
        <begin position="125"/>
        <end position="145"/>
    </location>
</feature>
<feature type="transmembrane region" description="Helical" evidence="9">
    <location>
        <begin position="53"/>
        <end position="76"/>
    </location>
</feature>
<sequence>MYTVAQRTMSPLRFKFNPQAKSKTPPMDSYINLDELHHAAAEHTHDEEGNKMFGFIVFLLSESVIFLSFFAGYAIYKTTTPNWLPVGVSGLEVKEPAINTVILVASSFVIYLAERALQRHDLVKFRLFLLTTMAMGTYFLVGQAIEWNGLDFGFTTGVFGGTFYLLTGFHGLHVFTGILLQSIILVRSFIPGNYDTGHFGVNATSLFWHFVDVIWIILFILIYVWQ</sequence>
<dbReference type="PANTHER" id="PTHR11403:SF2">
    <property type="entry name" value="CYTOCHROME BO(3) UBIQUINOL OXIDASE SUBUNIT 3"/>
    <property type="match status" value="1"/>
</dbReference>
<dbReference type="Proteomes" id="UP000001191">
    <property type="component" value="Chromosome"/>
</dbReference>
<evidence type="ECO:0000256" key="7">
    <source>
        <dbReference type="ARBA" id="ARBA00083763"/>
    </source>
</evidence>
<dbReference type="eggNOG" id="COG1845">
    <property type="taxonomic scope" value="Bacteria"/>
</dbReference>
<keyword evidence="11" id="KW-0560">Oxidoreductase</keyword>
<dbReference type="InterPro" id="IPR035973">
    <property type="entry name" value="Cyt_c_oxidase_su3-like_sf"/>
</dbReference>
<evidence type="ECO:0000256" key="8">
    <source>
        <dbReference type="RuleBase" id="RU003376"/>
    </source>
</evidence>